<feature type="transmembrane region" description="Helical" evidence="1">
    <location>
        <begin position="45"/>
        <end position="62"/>
    </location>
</feature>
<dbReference type="RefSeq" id="WP_214623602.1">
    <property type="nucleotide sequence ID" value="NZ_JAHGAW010000007.1"/>
</dbReference>
<evidence type="ECO:0000313" key="2">
    <source>
        <dbReference type="EMBL" id="MBT2187536.1"/>
    </source>
</evidence>
<dbReference type="EMBL" id="JAHGAW010000007">
    <property type="protein sequence ID" value="MBT2187536.1"/>
    <property type="molecule type" value="Genomic_DNA"/>
</dbReference>
<proteinExistence type="predicted"/>
<organism evidence="2 3">
    <name type="scientific">Sphingobium nicotianae</name>
    <dbReference type="NCBI Taxonomy" id="2782607"/>
    <lineage>
        <taxon>Bacteria</taxon>
        <taxon>Pseudomonadati</taxon>
        <taxon>Pseudomonadota</taxon>
        <taxon>Alphaproteobacteria</taxon>
        <taxon>Sphingomonadales</taxon>
        <taxon>Sphingomonadaceae</taxon>
        <taxon>Sphingobium</taxon>
    </lineage>
</organism>
<evidence type="ECO:0000313" key="3">
    <source>
        <dbReference type="Proteomes" id="UP001138757"/>
    </source>
</evidence>
<keyword evidence="1" id="KW-0812">Transmembrane</keyword>
<protein>
    <submittedName>
        <fullName evidence="2">Uncharacterized protein</fullName>
    </submittedName>
</protein>
<keyword evidence="3" id="KW-1185">Reference proteome</keyword>
<accession>A0A9X1DCR6</accession>
<keyword evidence="1" id="KW-0472">Membrane</keyword>
<comment type="caution">
    <text evidence="2">The sequence shown here is derived from an EMBL/GenBank/DDBJ whole genome shotgun (WGS) entry which is preliminary data.</text>
</comment>
<dbReference type="AlphaFoldDB" id="A0A9X1DCR6"/>
<dbReference type="Proteomes" id="UP001138757">
    <property type="component" value="Unassembled WGS sequence"/>
</dbReference>
<gene>
    <name evidence="2" type="ORF">KK488_11345</name>
</gene>
<evidence type="ECO:0000256" key="1">
    <source>
        <dbReference type="SAM" id="Phobius"/>
    </source>
</evidence>
<keyword evidence="1" id="KW-1133">Transmembrane helix</keyword>
<sequence>MAVSLRDCLSLAAAPVCALLALVTFATLQLPLCSALPGAVPIDGMALMYALMSLFHLPPWLVRAARSRT</sequence>
<name>A0A9X1DCR6_9SPHN</name>
<reference evidence="2" key="1">
    <citation type="submission" date="2021-05" db="EMBL/GenBank/DDBJ databases">
        <title>Genome of Sphingobium sp. strain.</title>
        <authorList>
            <person name="Fan R."/>
        </authorList>
    </citation>
    <scope>NUCLEOTIDE SEQUENCE</scope>
    <source>
        <strain evidence="2">H33</strain>
    </source>
</reference>